<evidence type="ECO:0000313" key="2">
    <source>
        <dbReference type="Proteomes" id="UP000679992"/>
    </source>
</evidence>
<dbReference type="EMBL" id="BOSL01000001">
    <property type="protein sequence ID" value="GIP51545.1"/>
    <property type="molecule type" value="Genomic_DNA"/>
</dbReference>
<gene>
    <name evidence="1" type="ORF">J42TS3_05800</name>
</gene>
<keyword evidence="2" id="KW-1185">Reference proteome</keyword>
<organism evidence="1 2">
    <name type="scientific">Paenibacillus vini</name>
    <dbReference type="NCBI Taxonomy" id="1476024"/>
    <lineage>
        <taxon>Bacteria</taxon>
        <taxon>Bacillati</taxon>
        <taxon>Bacillota</taxon>
        <taxon>Bacilli</taxon>
        <taxon>Bacillales</taxon>
        <taxon>Paenibacillaceae</taxon>
        <taxon>Paenibacillus</taxon>
    </lineage>
</organism>
<name>A0ABQ4M6E7_9BACL</name>
<reference evidence="1 2" key="1">
    <citation type="submission" date="2021-03" db="EMBL/GenBank/DDBJ databases">
        <title>Antimicrobial resistance genes in bacteria isolated from Japanese honey, and their potential for conferring macrolide and lincosamide resistance in the American foulbrood pathogen Paenibacillus larvae.</title>
        <authorList>
            <person name="Okamoto M."/>
            <person name="Kumagai M."/>
            <person name="Kanamori H."/>
            <person name="Takamatsu D."/>
        </authorList>
    </citation>
    <scope>NUCLEOTIDE SEQUENCE [LARGE SCALE GENOMIC DNA]</scope>
    <source>
        <strain evidence="1 2">J42TS3</strain>
    </source>
</reference>
<dbReference type="Proteomes" id="UP000679992">
    <property type="component" value="Unassembled WGS sequence"/>
</dbReference>
<evidence type="ECO:0000313" key="1">
    <source>
        <dbReference type="EMBL" id="GIP51545.1"/>
    </source>
</evidence>
<accession>A0ABQ4M6E7</accession>
<sequence length="152" mass="17597">MINENGPDLWSFLPDKDYIDQSGNALNLRSIQERKVLLFISMHCVRCMELVPELQQIHLPQARVILFSTGSEEDHKELDEFLQRKWPIISLSSEQMEQDFLIRSHPFGLVANENHQICDKGTVYSSNELLELVGTRGEGTLISVLRNYVRRK</sequence>
<comment type="caution">
    <text evidence="1">The sequence shown here is derived from an EMBL/GenBank/DDBJ whole genome shotgun (WGS) entry which is preliminary data.</text>
</comment>
<protein>
    <recommendedName>
        <fullName evidence="3">Thioredoxin domain-containing protein</fullName>
    </recommendedName>
</protein>
<evidence type="ECO:0008006" key="3">
    <source>
        <dbReference type="Google" id="ProtNLM"/>
    </source>
</evidence>
<dbReference type="Gene3D" id="3.40.30.10">
    <property type="entry name" value="Glutaredoxin"/>
    <property type="match status" value="1"/>
</dbReference>
<proteinExistence type="predicted"/>
<dbReference type="SUPFAM" id="SSF52833">
    <property type="entry name" value="Thioredoxin-like"/>
    <property type="match status" value="1"/>
</dbReference>
<dbReference type="InterPro" id="IPR036249">
    <property type="entry name" value="Thioredoxin-like_sf"/>
</dbReference>
<dbReference type="RefSeq" id="WP_213653691.1">
    <property type="nucleotide sequence ID" value="NZ_BOSL01000001.1"/>
</dbReference>